<keyword evidence="11" id="KW-1185">Reference proteome</keyword>
<sequence>MSMNIVALYPLLLLIQNIYGNHLSRHLDHEIGQVVFINILYRHGERTPIECYPNDPYKNLTYWPCDWGQLTNVGKLHHYVLGNWLRSRYNHLVPNGRYNNRAIYVRSTDVDRTLMSAEANLAGMFPPDEVEVWSAIKWQPIPVHTVPEEEDKLLAMKAPCKRYDVAYKHFISSLEMKKINEKYKDLYDYLSSHCGKVVDDLDGIDYLYSTLFIEKLANLTLPEWTKEVFPVKMKEPAGLSFAIPTYTTELKRLRGGPLVKEMLDNMQKKIDGNLERNISVYSGHDTTIGNLLNTMGIFNEISPPFAATVLVELRKNSMDGQHYVTILYKNSSSSPHLLTLPGCTEACPLDKVKTLLHDVIPINWDTECHSHELFDLSNGQPYHSLAIFAMVTSTLVVFLVLASASVYWNKQKPTYLYKKLRIETL</sequence>
<keyword evidence="8" id="KW-0812">Transmembrane</keyword>
<dbReference type="EC" id="3.1.3.2" evidence="3"/>
<dbReference type="Proteomes" id="UP001461498">
    <property type="component" value="Unassembled WGS sequence"/>
</dbReference>
<organism evidence="10 11">
    <name type="scientific">Rhynocoris fuscipes</name>
    <dbReference type="NCBI Taxonomy" id="488301"/>
    <lineage>
        <taxon>Eukaryota</taxon>
        <taxon>Metazoa</taxon>
        <taxon>Ecdysozoa</taxon>
        <taxon>Arthropoda</taxon>
        <taxon>Hexapoda</taxon>
        <taxon>Insecta</taxon>
        <taxon>Pterygota</taxon>
        <taxon>Neoptera</taxon>
        <taxon>Paraneoptera</taxon>
        <taxon>Hemiptera</taxon>
        <taxon>Heteroptera</taxon>
        <taxon>Panheteroptera</taxon>
        <taxon>Cimicomorpha</taxon>
        <taxon>Reduviidae</taxon>
        <taxon>Harpactorinae</taxon>
        <taxon>Harpactorini</taxon>
        <taxon>Rhynocoris</taxon>
    </lineage>
</organism>
<dbReference type="PROSITE" id="PS00616">
    <property type="entry name" value="HIS_ACID_PHOSPHAT_1"/>
    <property type="match status" value="1"/>
</dbReference>
<feature type="signal peptide" evidence="9">
    <location>
        <begin position="1"/>
        <end position="20"/>
    </location>
</feature>
<gene>
    <name evidence="10" type="ORF">O3M35_009393</name>
</gene>
<feature type="chain" id="PRO_5043654236" description="acid phosphatase" evidence="9">
    <location>
        <begin position="21"/>
        <end position="425"/>
    </location>
</feature>
<proteinExistence type="inferred from homology"/>
<accession>A0AAW1D3K3</accession>
<evidence type="ECO:0000256" key="8">
    <source>
        <dbReference type="SAM" id="Phobius"/>
    </source>
</evidence>
<dbReference type="PANTHER" id="PTHR11567:SF211">
    <property type="entry name" value="PROSTATIC ACID PHOSPHATASE"/>
    <property type="match status" value="1"/>
</dbReference>
<name>A0AAW1D3K3_9HEMI</name>
<evidence type="ECO:0000256" key="9">
    <source>
        <dbReference type="SAM" id="SignalP"/>
    </source>
</evidence>
<keyword evidence="4 9" id="KW-0732">Signal</keyword>
<evidence type="ECO:0000256" key="6">
    <source>
        <dbReference type="ARBA" id="ARBA00023157"/>
    </source>
</evidence>
<comment type="caution">
    <text evidence="10">The sequence shown here is derived from an EMBL/GenBank/DDBJ whole genome shotgun (WGS) entry which is preliminary data.</text>
</comment>
<dbReference type="InterPro" id="IPR050645">
    <property type="entry name" value="Histidine_acid_phosphatase"/>
</dbReference>
<dbReference type="InterPro" id="IPR000560">
    <property type="entry name" value="His_Pase_clade-2"/>
</dbReference>
<evidence type="ECO:0000313" key="11">
    <source>
        <dbReference type="Proteomes" id="UP001461498"/>
    </source>
</evidence>
<dbReference type="PROSITE" id="PS00778">
    <property type="entry name" value="HIS_ACID_PHOSPHAT_2"/>
    <property type="match status" value="1"/>
</dbReference>
<evidence type="ECO:0000256" key="7">
    <source>
        <dbReference type="ARBA" id="ARBA00023180"/>
    </source>
</evidence>
<keyword evidence="8" id="KW-1133">Transmembrane helix</keyword>
<evidence type="ECO:0000256" key="5">
    <source>
        <dbReference type="ARBA" id="ARBA00022801"/>
    </source>
</evidence>
<comment type="catalytic activity">
    <reaction evidence="1">
        <text>a phosphate monoester + H2O = an alcohol + phosphate</text>
        <dbReference type="Rhea" id="RHEA:15017"/>
        <dbReference type="ChEBI" id="CHEBI:15377"/>
        <dbReference type="ChEBI" id="CHEBI:30879"/>
        <dbReference type="ChEBI" id="CHEBI:43474"/>
        <dbReference type="ChEBI" id="CHEBI:67140"/>
        <dbReference type="EC" id="3.1.3.2"/>
    </reaction>
</comment>
<dbReference type="InterPro" id="IPR033379">
    <property type="entry name" value="Acid_Pase_AS"/>
</dbReference>
<evidence type="ECO:0000256" key="2">
    <source>
        <dbReference type="ARBA" id="ARBA00005375"/>
    </source>
</evidence>
<dbReference type="SUPFAM" id="SSF53254">
    <property type="entry name" value="Phosphoglycerate mutase-like"/>
    <property type="match status" value="1"/>
</dbReference>
<evidence type="ECO:0000256" key="3">
    <source>
        <dbReference type="ARBA" id="ARBA00012646"/>
    </source>
</evidence>
<keyword evidence="7" id="KW-0325">Glycoprotein</keyword>
<dbReference type="AlphaFoldDB" id="A0AAW1D3K3"/>
<dbReference type="PANTHER" id="PTHR11567">
    <property type="entry name" value="ACID PHOSPHATASE-RELATED"/>
    <property type="match status" value="1"/>
</dbReference>
<evidence type="ECO:0000256" key="1">
    <source>
        <dbReference type="ARBA" id="ARBA00000032"/>
    </source>
</evidence>
<dbReference type="Gene3D" id="3.40.50.1240">
    <property type="entry name" value="Phosphoglycerate mutase-like"/>
    <property type="match status" value="1"/>
</dbReference>
<feature type="transmembrane region" description="Helical" evidence="8">
    <location>
        <begin position="385"/>
        <end position="408"/>
    </location>
</feature>
<evidence type="ECO:0000256" key="4">
    <source>
        <dbReference type="ARBA" id="ARBA00022729"/>
    </source>
</evidence>
<keyword evidence="8" id="KW-0472">Membrane</keyword>
<evidence type="ECO:0000313" key="10">
    <source>
        <dbReference type="EMBL" id="KAK9505306.1"/>
    </source>
</evidence>
<dbReference type="InterPro" id="IPR029033">
    <property type="entry name" value="His_PPase_superfam"/>
</dbReference>
<reference evidence="10 11" key="1">
    <citation type="submission" date="2022-12" db="EMBL/GenBank/DDBJ databases">
        <title>Chromosome-level genome assembly of true bugs.</title>
        <authorList>
            <person name="Ma L."/>
            <person name="Li H."/>
        </authorList>
    </citation>
    <scope>NUCLEOTIDE SEQUENCE [LARGE SCALE GENOMIC DNA]</scope>
    <source>
        <strain evidence="10">Lab_2022b</strain>
    </source>
</reference>
<protein>
    <recommendedName>
        <fullName evidence="3">acid phosphatase</fullName>
        <ecNumber evidence="3">3.1.3.2</ecNumber>
    </recommendedName>
</protein>
<keyword evidence="6" id="KW-1015">Disulfide bond</keyword>
<keyword evidence="5" id="KW-0378">Hydrolase</keyword>
<comment type="similarity">
    <text evidence="2">Belongs to the histidine acid phosphatase family.</text>
</comment>
<dbReference type="Pfam" id="PF00328">
    <property type="entry name" value="His_Phos_2"/>
    <property type="match status" value="1"/>
</dbReference>
<dbReference type="GO" id="GO:0003993">
    <property type="term" value="F:acid phosphatase activity"/>
    <property type="evidence" value="ECO:0007669"/>
    <property type="project" value="UniProtKB-EC"/>
</dbReference>
<dbReference type="EMBL" id="JAPXFL010000006">
    <property type="protein sequence ID" value="KAK9505306.1"/>
    <property type="molecule type" value="Genomic_DNA"/>
</dbReference>
<dbReference type="CDD" id="cd07061">
    <property type="entry name" value="HP_HAP_like"/>
    <property type="match status" value="1"/>
</dbReference>